<name>A0A7S2CP66_9DINO</name>
<accession>A0A7S2CP66</accession>
<gene>
    <name evidence="1" type="ORF">AAND1436_LOCUS19345</name>
</gene>
<proteinExistence type="predicted"/>
<dbReference type="AlphaFoldDB" id="A0A7S2CP66"/>
<dbReference type="EMBL" id="HBGQ01039390">
    <property type="protein sequence ID" value="CAD9430831.1"/>
    <property type="molecule type" value="Transcribed_RNA"/>
</dbReference>
<organism evidence="1">
    <name type="scientific">Alexandrium andersonii</name>
    <dbReference type="NCBI Taxonomy" id="327968"/>
    <lineage>
        <taxon>Eukaryota</taxon>
        <taxon>Sar</taxon>
        <taxon>Alveolata</taxon>
        <taxon>Dinophyceae</taxon>
        <taxon>Gonyaulacales</taxon>
        <taxon>Pyrocystaceae</taxon>
        <taxon>Alexandrium</taxon>
    </lineage>
</organism>
<sequence>MGIASPQVWRFFMDNFGDLWCIKAPEADEELAELHLLTKYSNYQNFTYHAHLGVDPDVLQEAFVFMTPARDLLAVQTTGTAQGRTLVHTFSKSSGYRNRSAVADTGIVTQSPADQFVMKHNGDLLYVMRPRENTTLQHTYIAVLSQHSGYERIVAEHTTAFRL</sequence>
<evidence type="ECO:0000313" key="1">
    <source>
        <dbReference type="EMBL" id="CAD9430831.1"/>
    </source>
</evidence>
<protein>
    <submittedName>
        <fullName evidence="1">Uncharacterized protein</fullName>
    </submittedName>
</protein>
<reference evidence="1" key="1">
    <citation type="submission" date="2021-01" db="EMBL/GenBank/DDBJ databases">
        <authorList>
            <person name="Corre E."/>
            <person name="Pelletier E."/>
            <person name="Niang G."/>
            <person name="Scheremetjew M."/>
            <person name="Finn R."/>
            <person name="Kale V."/>
            <person name="Holt S."/>
            <person name="Cochrane G."/>
            <person name="Meng A."/>
            <person name="Brown T."/>
            <person name="Cohen L."/>
        </authorList>
    </citation>
    <scope>NUCLEOTIDE SEQUENCE</scope>
    <source>
        <strain evidence="1">CCMP2222</strain>
    </source>
</reference>